<dbReference type="PANTHER" id="PTHR30288">
    <property type="entry name" value="FLAGELLAR CAP/ASSEMBLY PROTEIN FLID"/>
    <property type="match status" value="1"/>
</dbReference>
<dbReference type="PANTHER" id="PTHR30288:SF0">
    <property type="entry name" value="FLAGELLAR HOOK-ASSOCIATED PROTEIN 2"/>
    <property type="match status" value="1"/>
</dbReference>
<evidence type="ECO:0000256" key="5">
    <source>
        <dbReference type="RuleBase" id="RU362066"/>
    </source>
</evidence>
<dbReference type="GO" id="GO:0009424">
    <property type="term" value="C:bacterial-type flagellum hook"/>
    <property type="evidence" value="ECO:0007669"/>
    <property type="project" value="UniProtKB-UniRule"/>
</dbReference>
<name>Q7VI19_HELHP</name>
<keyword evidence="8" id="KW-0966">Cell projection</keyword>
<dbReference type="NCBIfam" id="NF006282">
    <property type="entry name" value="PRK08453.1"/>
    <property type="match status" value="1"/>
</dbReference>
<proteinExistence type="inferred from homology"/>
<evidence type="ECO:0000259" key="7">
    <source>
        <dbReference type="Pfam" id="PF07195"/>
    </source>
</evidence>
<dbReference type="InterPro" id="IPR003481">
    <property type="entry name" value="FliD_N"/>
</dbReference>
<accession>Q7VI19</accession>
<protein>
    <recommendedName>
        <fullName evidence="5">Flagellar hook-associated protein 2</fullName>
        <shortName evidence="5">HAP2</shortName>
    </recommendedName>
    <alternativeName>
        <fullName evidence="5">Flagellar cap protein</fullName>
    </alternativeName>
</protein>
<dbReference type="EMBL" id="AE017125">
    <property type="protein sequence ID" value="AAP77387.1"/>
    <property type="molecule type" value="Genomic_DNA"/>
</dbReference>
<dbReference type="Pfam" id="PF02465">
    <property type="entry name" value="FliD_N"/>
    <property type="match status" value="1"/>
</dbReference>
<keyword evidence="9" id="KW-1185">Reference proteome</keyword>
<evidence type="ECO:0000256" key="4">
    <source>
        <dbReference type="ARBA" id="ARBA00023143"/>
    </source>
</evidence>
<dbReference type="AlphaFoldDB" id="Q7VI19"/>
<comment type="subunit">
    <text evidence="2 5">Homopentamer.</text>
</comment>
<sequence>MALGTLSSLGLGSKVLNHDVIDKLREADEASLIKPIDKKIEQNVEKQTELVAITSTLRDLKSSTSKLGDYSTYLGRSSNVIGDALKANISAGVPTQDIKIDIDSVATSDINEIGSKYESRESVFSQKDSVLKFHHKGHDYKIDIKAGMQLGEVAQLITDTTKGEVMGIVMKTGGSNPYQLMINSKDTGESSRIYFGSTTSGSVVPSGAFSVNDGDLNITLKDKKGIDKTLSIKLPKTAIESKSQDNAEALKEAIITAIKNDSDFDGLLDNDINIGIGGANSDTLTLNDRRGYSIELQGSKAQSLGFGTENKNNAKEDLMVATKSVGAGKLTGTINIGSIPLDLSTLTKEKNTSAQNAKNIAEAINNIAGIYGSVNDEGKLVINSDTGEVNIYANDDPASKKALEDLGLKAGTTMDYAKTQEELFKIRKVQKAEDAKFSYNGISMKRPTNNVDDIVSGVNIEFLTTTEPGKPAVISITRNDEEIIENVKKFVESYNDLALKLDDVTRYDEDSKIAGVFNGNSDIRMIRPSLNRIFSTTIQTETELKGLAKYGLTLNEKGTMTLDVSKLQMALSSDPEGTQELFNGSLKTTEFKEVQTDGVFKKFDQEIDRLLNGPNARLKVLEESLTKDDKKLREDRKKAVEQLNIRYDIMAQRFAAYDSQISKTNNAFSSVQLMIDQSVAKK</sequence>
<dbReference type="RefSeq" id="WP_011115632.1">
    <property type="nucleotide sequence ID" value="NC_004917.1"/>
</dbReference>
<dbReference type="STRING" id="235279.HH_0790"/>
<dbReference type="GO" id="GO:0007155">
    <property type="term" value="P:cell adhesion"/>
    <property type="evidence" value="ECO:0007669"/>
    <property type="project" value="InterPro"/>
</dbReference>
<dbReference type="GO" id="GO:0071973">
    <property type="term" value="P:bacterial-type flagellum-dependent cell motility"/>
    <property type="evidence" value="ECO:0007669"/>
    <property type="project" value="TreeGrafter"/>
</dbReference>
<dbReference type="Pfam" id="PF07195">
    <property type="entry name" value="FliD_C"/>
    <property type="match status" value="1"/>
</dbReference>
<dbReference type="eggNOG" id="COG1345">
    <property type="taxonomic scope" value="Bacteria"/>
</dbReference>
<evidence type="ECO:0000256" key="3">
    <source>
        <dbReference type="ARBA" id="ARBA00023054"/>
    </source>
</evidence>
<keyword evidence="4 5" id="KW-0975">Bacterial flagellum</keyword>
<feature type="domain" description="Flagellar hook-associated protein 2 N-terminal" evidence="6">
    <location>
        <begin position="18"/>
        <end position="109"/>
    </location>
</feature>
<organism evidence="8 9">
    <name type="scientific">Helicobacter hepaticus (strain ATCC 51449 / 3B1)</name>
    <dbReference type="NCBI Taxonomy" id="235279"/>
    <lineage>
        <taxon>Bacteria</taxon>
        <taxon>Pseudomonadati</taxon>
        <taxon>Campylobacterota</taxon>
        <taxon>Epsilonproteobacteria</taxon>
        <taxon>Campylobacterales</taxon>
        <taxon>Helicobacteraceae</taxon>
        <taxon>Helicobacter</taxon>
    </lineage>
</organism>
<evidence type="ECO:0000313" key="9">
    <source>
        <dbReference type="Proteomes" id="UP000002495"/>
    </source>
</evidence>
<dbReference type="GO" id="GO:0005576">
    <property type="term" value="C:extracellular region"/>
    <property type="evidence" value="ECO:0007669"/>
    <property type="project" value="UniProtKB-SubCell"/>
</dbReference>
<dbReference type="GO" id="GO:0009421">
    <property type="term" value="C:bacterial-type flagellum filament cap"/>
    <property type="evidence" value="ECO:0007669"/>
    <property type="project" value="InterPro"/>
</dbReference>
<feature type="domain" description="Flagellar hook-associated protein 2 C-terminal" evidence="7">
    <location>
        <begin position="432"/>
        <end position="666"/>
    </location>
</feature>
<evidence type="ECO:0000256" key="1">
    <source>
        <dbReference type="ARBA" id="ARBA00009764"/>
    </source>
</evidence>
<dbReference type="Proteomes" id="UP000002495">
    <property type="component" value="Chromosome"/>
</dbReference>
<dbReference type="InterPro" id="IPR010809">
    <property type="entry name" value="FliD_C"/>
</dbReference>
<keyword evidence="8" id="KW-0969">Cilium</keyword>
<keyword evidence="8" id="KW-0282">Flagellum</keyword>
<evidence type="ECO:0000313" key="8">
    <source>
        <dbReference type="EMBL" id="AAP77387.1"/>
    </source>
</evidence>
<dbReference type="OrthoDB" id="1530at2"/>
<evidence type="ECO:0000256" key="2">
    <source>
        <dbReference type="ARBA" id="ARBA00011255"/>
    </source>
</evidence>
<keyword evidence="5" id="KW-0964">Secreted</keyword>
<comment type="similarity">
    <text evidence="1 5">Belongs to the FliD family.</text>
</comment>
<comment type="function">
    <text evidence="5">Required for morphogenesis and for the elongation of the flagellar filament by facilitating polymerization of the flagellin monomers at the tip of growing filament. Forms a capping structure, which prevents flagellin subunits (transported through the central channel of the flagellum) from leaking out without polymerization at the distal end.</text>
</comment>
<reference evidence="8 9" key="1">
    <citation type="journal article" date="2003" name="Proc. Natl. Acad. Sci. U.S.A.">
        <title>The complete genome sequence of the carcinogenic bacterium Helicobacter hepaticus.</title>
        <authorList>
            <person name="Suerbaum S."/>
            <person name="Josenhans C."/>
            <person name="Sterzenbach T."/>
            <person name="Drescher B."/>
            <person name="Brandt P."/>
            <person name="Bell M."/>
            <person name="Droege M."/>
            <person name="Fartmann B."/>
            <person name="Fischer H.-P."/>
            <person name="Ge Z."/>
            <person name="Hoerster A."/>
            <person name="Holland R."/>
            <person name="Klein K."/>
            <person name="Koenig J."/>
            <person name="Macko L."/>
            <person name="Mendz G.L."/>
            <person name="Nyakatura G."/>
            <person name="Schauer D.B."/>
            <person name="Shen Z."/>
            <person name="Weber J."/>
            <person name="Frosch M."/>
            <person name="Fox J.G."/>
        </authorList>
    </citation>
    <scope>NUCLEOTIDE SEQUENCE [LARGE SCALE GENOMIC DNA]</scope>
    <source>
        <strain evidence="9">ATCC 51449 / 3B1</strain>
    </source>
</reference>
<dbReference type="InterPro" id="IPR040026">
    <property type="entry name" value="FliD"/>
</dbReference>
<evidence type="ECO:0000259" key="6">
    <source>
        <dbReference type="Pfam" id="PF02465"/>
    </source>
</evidence>
<keyword evidence="3" id="KW-0175">Coiled coil</keyword>
<dbReference type="HOGENOM" id="CLU_399432_0_0_7"/>
<comment type="subcellular location">
    <subcellularLocation>
        <location evidence="5">Secreted</location>
    </subcellularLocation>
    <subcellularLocation>
        <location evidence="5">Bacterial flagellum</location>
    </subcellularLocation>
</comment>
<dbReference type="KEGG" id="hhe:HH_0790"/>
<gene>
    <name evidence="8" type="primary">fliD</name>
    <name evidence="8" type="ordered locus">HH_0790</name>
</gene>